<comment type="caution">
    <text evidence="1">The sequence shown here is derived from an EMBL/GenBank/DDBJ whole genome shotgun (WGS) entry which is preliminary data.</text>
</comment>
<reference evidence="1" key="1">
    <citation type="submission" date="2022-07" db="EMBL/GenBank/DDBJ databases">
        <title>Genome Sequence of Phlebia brevispora.</title>
        <authorList>
            <person name="Buettner E."/>
        </authorList>
    </citation>
    <scope>NUCLEOTIDE SEQUENCE</scope>
    <source>
        <strain evidence="1">MPL23</strain>
    </source>
</reference>
<dbReference type="Proteomes" id="UP001148662">
    <property type="component" value="Unassembled WGS sequence"/>
</dbReference>
<evidence type="ECO:0000313" key="1">
    <source>
        <dbReference type="EMBL" id="KAJ3552612.1"/>
    </source>
</evidence>
<dbReference type="EMBL" id="JANHOG010000639">
    <property type="protein sequence ID" value="KAJ3552612.1"/>
    <property type="molecule type" value="Genomic_DNA"/>
</dbReference>
<gene>
    <name evidence="1" type="ORF">NM688_g4059</name>
</gene>
<organism evidence="1 2">
    <name type="scientific">Phlebia brevispora</name>
    <dbReference type="NCBI Taxonomy" id="194682"/>
    <lineage>
        <taxon>Eukaryota</taxon>
        <taxon>Fungi</taxon>
        <taxon>Dikarya</taxon>
        <taxon>Basidiomycota</taxon>
        <taxon>Agaricomycotina</taxon>
        <taxon>Agaricomycetes</taxon>
        <taxon>Polyporales</taxon>
        <taxon>Meruliaceae</taxon>
        <taxon>Phlebia</taxon>
    </lineage>
</organism>
<proteinExistence type="predicted"/>
<keyword evidence="2" id="KW-1185">Reference proteome</keyword>
<evidence type="ECO:0000313" key="2">
    <source>
        <dbReference type="Proteomes" id="UP001148662"/>
    </source>
</evidence>
<name>A0ACC1T3Z5_9APHY</name>
<protein>
    <submittedName>
        <fullName evidence="1">Uncharacterized protein</fullName>
    </submittedName>
</protein>
<sequence>MISWTVAAAFHAITMEFGWAETDSSLQRIHERRMSMPGAQGHHPRSHSVSYRPFARNTPEMLLTGRRLIMIASYRWLIYELLLFLTITICYAQGTTFECFSTGVSAVDCSSFQNVFCEQASTFSIASPESVNECFPLPLGTARCDFVAWYGNANSSEPEASPDEALCNQLLPFLLEFCEFGGSAFIDGDAFIYSIQGNNGTMRRTVTALAENNCSSLSSPATTSTRCAVSTPMLAVPHYLLTNIVLFALTVLPCAAQIFNVTVGCFDSGVQMLVSGIDIANFCAASALISLTEQQSAATCFNSDPAPAGGAHRKAVLFAIYCRYTHGTPPINAVDFKVWAGATNSNSPPSTPSETTCLDTLKGIINICPFGGSGITGGDTLVYSVHLDVGTCGSATALPNPE</sequence>
<accession>A0ACC1T3Z5</accession>